<dbReference type="GO" id="GO:0009246">
    <property type="term" value="P:enterobacterial common antigen biosynthetic process"/>
    <property type="evidence" value="ECO:0007669"/>
    <property type="project" value="TreeGrafter"/>
</dbReference>
<reference evidence="9" key="1">
    <citation type="submission" date="2023-04" db="EMBL/GenBank/DDBJ databases">
        <title>Novel strain of Lactilactobacillus sakei and use thereof.</title>
        <authorList>
            <person name="Kim S.Y."/>
        </authorList>
    </citation>
    <scope>NUCLEOTIDE SEQUENCE</scope>
    <source>
        <strain evidence="9">HUP1</strain>
    </source>
</reference>
<organism evidence="9 10">
    <name type="scientific">Latilactobacillus sakei</name>
    <name type="common">Lactobacillus sakei</name>
    <dbReference type="NCBI Taxonomy" id="1599"/>
    <lineage>
        <taxon>Bacteria</taxon>
        <taxon>Bacillati</taxon>
        <taxon>Bacillota</taxon>
        <taxon>Bacilli</taxon>
        <taxon>Lactobacillales</taxon>
        <taxon>Lactobacillaceae</taxon>
        <taxon>Latilactobacillus</taxon>
    </lineage>
</organism>
<evidence type="ECO:0000256" key="3">
    <source>
        <dbReference type="ARBA" id="ARBA00022475"/>
    </source>
</evidence>
<evidence type="ECO:0000256" key="5">
    <source>
        <dbReference type="ARBA" id="ARBA00022989"/>
    </source>
</evidence>
<feature type="domain" description="Acyltransferase 3" evidence="8">
    <location>
        <begin position="7"/>
        <end position="319"/>
    </location>
</feature>
<feature type="transmembrane region" description="Helical" evidence="7">
    <location>
        <begin position="183"/>
        <end position="202"/>
    </location>
</feature>
<evidence type="ECO:0000256" key="4">
    <source>
        <dbReference type="ARBA" id="ARBA00022692"/>
    </source>
</evidence>
<dbReference type="PANTHER" id="PTHR40074:SF2">
    <property type="entry name" value="O-ACETYLTRANSFERASE WECH"/>
    <property type="match status" value="1"/>
</dbReference>
<evidence type="ECO:0000256" key="1">
    <source>
        <dbReference type="ARBA" id="ARBA00004651"/>
    </source>
</evidence>
<keyword evidence="9" id="KW-0012">Acyltransferase</keyword>
<sequence>MEIKRSYNIDLAKVIAYIGVVFLHVVGEATNSGYSGPVLSQIMYNLGTIAVPIFFVVNGYLVLGKKSVTYSYSNNKILNILGVILCWNIIYSMLFYLAKHQVKNPIQLSWESLLQKGVFPQFWFLGSLMICYLLLPILSNIWHKNYLIFIVIFTICVLISLCLDFRNILTGGSPIQRDVIQTFRLWTWLMYYMLGGILRRIANDKKIPAINPIICGFFIIGMLVYEFFIKYRYGMGFAEYNYDNLITILTVTLVFIVILNLKIPNQVNNKILFLSQNGFGVYIVHLLFLKVIEKVLDLSNLWLNLVGLIMVLVLSYSLTYLVSKIRYIRKLVFR</sequence>
<keyword evidence="9" id="KW-0808">Transferase</keyword>
<dbReference type="AlphaFoldDB" id="A0AAF0GPT9"/>
<gene>
    <name evidence="9" type="ORF">QBD03_08560</name>
</gene>
<dbReference type="Proteomes" id="UP001179858">
    <property type="component" value="Chromosome"/>
</dbReference>
<dbReference type="GO" id="GO:0016413">
    <property type="term" value="F:O-acetyltransferase activity"/>
    <property type="evidence" value="ECO:0007669"/>
    <property type="project" value="TreeGrafter"/>
</dbReference>
<feature type="transmembrane region" description="Helical" evidence="7">
    <location>
        <begin position="301"/>
        <end position="322"/>
    </location>
</feature>
<keyword evidence="4 7" id="KW-0812">Transmembrane</keyword>
<evidence type="ECO:0000259" key="8">
    <source>
        <dbReference type="Pfam" id="PF01757"/>
    </source>
</evidence>
<comment type="subcellular location">
    <subcellularLocation>
        <location evidence="1">Cell membrane</location>
        <topology evidence="1">Multi-pass membrane protein</topology>
    </subcellularLocation>
</comment>
<accession>A0AAF0GPT9</accession>
<dbReference type="Pfam" id="PF01757">
    <property type="entry name" value="Acyl_transf_3"/>
    <property type="match status" value="1"/>
</dbReference>
<dbReference type="GO" id="GO:0005886">
    <property type="term" value="C:plasma membrane"/>
    <property type="evidence" value="ECO:0007669"/>
    <property type="project" value="UniProtKB-SubCell"/>
</dbReference>
<protein>
    <submittedName>
        <fullName evidence="9">Acyltransferase family protein</fullName>
    </submittedName>
</protein>
<dbReference type="EMBL" id="CP122959">
    <property type="protein sequence ID" value="WGI18793.1"/>
    <property type="molecule type" value="Genomic_DNA"/>
</dbReference>
<keyword evidence="5 7" id="KW-1133">Transmembrane helix</keyword>
<dbReference type="InterPro" id="IPR002656">
    <property type="entry name" value="Acyl_transf_3_dom"/>
</dbReference>
<evidence type="ECO:0000256" key="2">
    <source>
        <dbReference type="ARBA" id="ARBA00007400"/>
    </source>
</evidence>
<evidence type="ECO:0000256" key="6">
    <source>
        <dbReference type="ARBA" id="ARBA00023136"/>
    </source>
</evidence>
<feature type="transmembrane region" description="Helical" evidence="7">
    <location>
        <begin position="240"/>
        <end position="259"/>
    </location>
</feature>
<evidence type="ECO:0000313" key="9">
    <source>
        <dbReference type="EMBL" id="WGI18793.1"/>
    </source>
</evidence>
<evidence type="ECO:0000313" key="10">
    <source>
        <dbReference type="Proteomes" id="UP001179858"/>
    </source>
</evidence>
<proteinExistence type="inferred from homology"/>
<keyword evidence="3" id="KW-1003">Cell membrane</keyword>
<feature type="transmembrane region" description="Helical" evidence="7">
    <location>
        <begin position="271"/>
        <end position="289"/>
    </location>
</feature>
<feature type="transmembrane region" description="Helical" evidence="7">
    <location>
        <begin position="12"/>
        <end position="30"/>
    </location>
</feature>
<keyword evidence="6 7" id="KW-0472">Membrane</keyword>
<feature type="transmembrane region" description="Helical" evidence="7">
    <location>
        <begin position="209"/>
        <end position="228"/>
    </location>
</feature>
<dbReference type="RefSeq" id="WP_280102724.1">
    <property type="nucleotide sequence ID" value="NZ_CP122959.1"/>
</dbReference>
<feature type="transmembrane region" description="Helical" evidence="7">
    <location>
        <begin position="118"/>
        <end position="138"/>
    </location>
</feature>
<dbReference type="PANTHER" id="PTHR40074">
    <property type="entry name" value="O-ACETYLTRANSFERASE WECH"/>
    <property type="match status" value="1"/>
</dbReference>
<comment type="similarity">
    <text evidence="2">Belongs to the acyltransferase 3 family.</text>
</comment>
<feature type="transmembrane region" description="Helical" evidence="7">
    <location>
        <begin position="76"/>
        <end position="98"/>
    </location>
</feature>
<name>A0AAF0GPT9_LATSK</name>
<feature type="transmembrane region" description="Helical" evidence="7">
    <location>
        <begin position="42"/>
        <end position="64"/>
    </location>
</feature>
<evidence type="ECO:0000256" key="7">
    <source>
        <dbReference type="SAM" id="Phobius"/>
    </source>
</evidence>
<feature type="transmembrane region" description="Helical" evidence="7">
    <location>
        <begin position="145"/>
        <end position="163"/>
    </location>
</feature>